<evidence type="ECO:0000259" key="4">
    <source>
        <dbReference type="PROSITE" id="PS50987"/>
    </source>
</evidence>
<dbReference type="PROSITE" id="PS50987">
    <property type="entry name" value="HTH_ARSR_2"/>
    <property type="match status" value="1"/>
</dbReference>
<proteinExistence type="predicted"/>
<dbReference type="NCBIfam" id="NF033788">
    <property type="entry name" value="HTH_metalloreg"/>
    <property type="match status" value="1"/>
</dbReference>
<dbReference type="PRINTS" id="PR00778">
    <property type="entry name" value="HTHARSR"/>
</dbReference>
<keyword evidence="6" id="KW-1185">Reference proteome</keyword>
<dbReference type="PANTHER" id="PTHR33154">
    <property type="entry name" value="TRANSCRIPTIONAL REGULATOR, ARSR FAMILY"/>
    <property type="match status" value="1"/>
</dbReference>
<dbReference type="GO" id="GO:0003677">
    <property type="term" value="F:DNA binding"/>
    <property type="evidence" value="ECO:0007669"/>
    <property type="project" value="UniProtKB-KW"/>
</dbReference>
<dbReference type="SUPFAM" id="SSF46785">
    <property type="entry name" value="Winged helix' DNA-binding domain"/>
    <property type="match status" value="1"/>
</dbReference>
<feature type="domain" description="HTH arsR-type" evidence="4">
    <location>
        <begin position="18"/>
        <end position="120"/>
    </location>
</feature>
<dbReference type="Pfam" id="PF01022">
    <property type="entry name" value="HTH_5"/>
    <property type="match status" value="1"/>
</dbReference>
<evidence type="ECO:0000256" key="2">
    <source>
        <dbReference type="ARBA" id="ARBA00023125"/>
    </source>
</evidence>
<keyword evidence="1" id="KW-0805">Transcription regulation</keyword>
<evidence type="ECO:0000313" key="5">
    <source>
        <dbReference type="EMBL" id="KRO24871.1"/>
    </source>
</evidence>
<dbReference type="PATRIC" id="fig|480391.4.peg.712"/>
<dbReference type="PANTHER" id="PTHR33154:SF33">
    <property type="entry name" value="TRANSCRIPTIONAL REPRESSOR SDPR"/>
    <property type="match status" value="1"/>
</dbReference>
<organism evidence="5 6">
    <name type="scientific">Pediococcus argentinicus</name>
    <dbReference type="NCBI Taxonomy" id="480391"/>
    <lineage>
        <taxon>Bacteria</taxon>
        <taxon>Bacillati</taxon>
        <taxon>Bacillota</taxon>
        <taxon>Bacilli</taxon>
        <taxon>Lactobacillales</taxon>
        <taxon>Lactobacillaceae</taxon>
        <taxon>Pediococcus</taxon>
    </lineage>
</organism>
<reference evidence="5 6" key="1">
    <citation type="journal article" date="2015" name="Genome Announc.">
        <title>Expanding the biotechnology potential of lactobacilli through comparative genomics of 213 strains and associated genera.</title>
        <authorList>
            <person name="Sun Z."/>
            <person name="Harris H.M."/>
            <person name="McCann A."/>
            <person name="Guo C."/>
            <person name="Argimon S."/>
            <person name="Zhang W."/>
            <person name="Yang X."/>
            <person name="Jeffery I.B."/>
            <person name="Cooney J.C."/>
            <person name="Kagawa T.F."/>
            <person name="Liu W."/>
            <person name="Song Y."/>
            <person name="Salvetti E."/>
            <person name="Wrobel A."/>
            <person name="Rasinkangas P."/>
            <person name="Parkhill J."/>
            <person name="Rea M.C."/>
            <person name="O'Sullivan O."/>
            <person name="Ritari J."/>
            <person name="Douillard F.P."/>
            <person name="Paul Ross R."/>
            <person name="Yang R."/>
            <person name="Briner A.E."/>
            <person name="Felis G.E."/>
            <person name="de Vos W.M."/>
            <person name="Barrangou R."/>
            <person name="Klaenhammer T.R."/>
            <person name="Caufield P.W."/>
            <person name="Cui Y."/>
            <person name="Zhang H."/>
            <person name="O'Toole P.W."/>
        </authorList>
    </citation>
    <scope>NUCLEOTIDE SEQUENCE [LARGE SCALE GENOMIC DNA]</scope>
    <source>
        <strain evidence="5 6">DSM 23026</strain>
    </source>
</reference>
<keyword evidence="3" id="KW-0804">Transcription</keyword>
<dbReference type="EMBL" id="JQCQ01000020">
    <property type="protein sequence ID" value="KRO24871.1"/>
    <property type="molecule type" value="Genomic_DNA"/>
</dbReference>
<dbReference type="Gene3D" id="1.10.10.10">
    <property type="entry name" value="Winged helix-like DNA-binding domain superfamily/Winged helix DNA-binding domain"/>
    <property type="match status" value="1"/>
</dbReference>
<evidence type="ECO:0000256" key="3">
    <source>
        <dbReference type="ARBA" id="ARBA00023163"/>
    </source>
</evidence>
<dbReference type="InterPro" id="IPR001845">
    <property type="entry name" value="HTH_ArsR_DNA-bd_dom"/>
</dbReference>
<dbReference type="InterPro" id="IPR036388">
    <property type="entry name" value="WH-like_DNA-bd_sf"/>
</dbReference>
<protein>
    <recommendedName>
        <fullName evidence="4">HTH arsR-type domain-containing protein</fullName>
    </recommendedName>
</protein>
<dbReference type="GO" id="GO:0003700">
    <property type="term" value="F:DNA-binding transcription factor activity"/>
    <property type="evidence" value="ECO:0007669"/>
    <property type="project" value="InterPro"/>
</dbReference>
<dbReference type="InterPro" id="IPR011991">
    <property type="entry name" value="ArsR-like_HTH"/>
</dbReference>
<dbReference type="SMART" id="SM00418">
    <property type="entry name" value="HTH_ARSR"/>
    <property type="match status" value="1"/>
</dbReference>
<comment type="caution">
    <text evidence="5">The sequence shown here is derived from an EMBL/GenBank/DDBJ whole genome shotgun (WGS) entry which is preliminary data.</text>
</comment>
<name>A0A0R2NGC0_9LACO</name>
<dbReference type="InterPro" id="IPR051081">
    <property type="entry name" value="HTH_MetalResp_TranReg"/>
</dbReference>
<dbReference type="CDD" id="cd00090">
    <property type="entry name" value="HTH_ARSR"/>
    <property type="match status" value="1"/>
</dbReference>
<dbReference type="InterPro" id="IPR036390">
    <property type="entry name" value="WH_DNA-bd_sf"/>
</dbReference>
<gene>
    <name evidence="5" type="ORF">IV88_GL000701</name>
</gene>
<sequence>MNGGDVMSEAPISEAQQLALDEFVSDIDVLNALSDSNRQKIIILLGSHLKHGLTVTELVENMSLSQPAVSHHLKILKQVKIVGSTKHGLQNTYHLTLDNTLEKLERLVALIRASLQNIED</sequence>
<evidence type="ECO:0000313" key="6">
    <source>
        <dbReference type="Proteomes" id="UP000051249"/>
    </source>
</evidence>
<dbReference type="AlphaFoldDB" id="A0A0R2NGC0"/>
<dbReference type="Proteomes" id="UP000051249">
    <property type="component" value="Unassembled WGS sequence"/>
</dbReference>
<evidence type="ECO:0000256" key="1">
    <source>
        <dbReference type="ARBA" id="ARBA00023015"/>
    </source>
</evidence>
<accession>A0A0R2NGC0</accession>
<keyword evidence="2" id="KW-0238">DNA-binding</keyword>